<organism evidence="3 4">
    <name type="scientific">Desulfovibrio desulfuricans</name>
    <dbReference type="NCBI Taxonomy" id="876"/>
    <lineage>
        <taxon>Bacteria</taxon>
        <taxon>Pseudomonadati</taxon>
        <taxon>Thermodesulfobacteriota</taxon>
        <taxon>Desulfovibrionia</taxon>
        <taxon>Desulfovibrionales</taxon>
        <taxon>Desulfovibrionaceae</taxon>
        <taxon>Desulfovibrio</taxon>
    </lineage>
</organism>
<dbReference type="AlphaFoldDB" id="A0A4P7UI22"/>
<keyword evidence="1" id="KW-0732">Signal</keyword>
<dbReference type="Gene3D" id="2.30.30.240">
    <property type="entry name" value="PRC-barrel domain"/>
    <property type="match status" value="1"/>
</dbReference>
<name>A0A4P7UI22_DESDE</name>
<dbReference type="InterPro" id="IPR011033">
    <property type="entry name" value="PRC_barrel-like_sf"/>
</dbReference>
<dbReference type="InterPro" id="IPR027275">
    <property type="entry name" value="PRC-brl_dom"/>
</dbReference>
<evidence type="ECO:0000259" key="2">
    <source>
        <dbReference type="Pfam" id="PF05239"/>
    </source>
</evidence>
<evidence type="ECO:0000313" key="3">
    <source>
        <dbReference type="EMBL" id="QCC85659.1"/>
    </source>
</evidence>
<sequence length="129" mass="14043">MYFFKKIMICALVASISLVAGASLAQAQTIGATKEQATTVSKGWSITKDIMKKDVFTEDKEKLGSIEDIIVTPSEGLSYAVVSTGGFLGMGKHDIVVPLNQFKVMDSRFILPGATKETIKAMPEFNYEK</sequence>
<dbReference type="PANTHER" id="PTHR36505:SF1">
    <property type="entry name" value="BLR1072 PROTEIN"/>
    <property type="match status" value="1"/>
</dbReference>
<dbReference type="OrthoDB" id="5458319at2"/>
<proteinExistence type="predicted"/>
<protein>
    <submittedName>
        <fullName evidence="3">PRC-barrel domain containing protein</fullName>
    </submittedName>
</protein>
<evidence type="ECO:0000313" key="4">
    <source>
        <dbReference type="Proteomes" id="UP000297065"/>
    </source>
</evidence>
<dbReference type="PANTHER" id="PTHR36505">
    <property type="entry name" value="BLR1072 PROTEIN"/>
    <property type="match status" value="1"/>
</dbReference>
<feature type="chain" id="PRO_5020540813" evidence="1">
    <location>
        <begin position="28"/>
        <end position="129"/>
    </location>
</feature>
<feature type="domain" description="PRC-barrel" evidence="2">
    <location>
        <begin position="49"/>
        <end position="112"/>
    </location>
</feature>
<dbReference type="Proteomes" id="UP000297065">
    <property type="component" value="Chromosome"/>
</dbReference>
<accession>A0A4P7UI22</accession>
<reference evidence="3 4" key="1">
    <citation type="submission" date="2019-02" db="EMBL/GenBank/DDBJ databases">
        <title>Complete Genome Sequence of Desulfovibrio desulfuricans IC1, a Sulfonate Utilizing Anaerobe.</title>
        <authorList>
            <person name="Day L.A."/>
            <person name="De Leon K.B."/>
            <person name="Wall J.D."/>
        </authorList>
    </citation>
    <scope>NUCLEOTIDE SEQUENCE [LARGE SCALE GENOMIC DNA]</scope>
    <source>
        <strain evidence="3 4">IC1</strain>
    </source>
</reference>
<dbReference type="EMBL" id="CP036295">
    <property type="protein sequence ID" value="QCC85659.1"/>
    <property type="molecule type" value="Genomic_DNA"/>
</dbReference>
<gene>
    <name evidence="3" type="ORF">DDIC_07175</name>
</gene>
<feature type="signal peptide" evidence="1">
    <location>
        <begin position="1"/>
        <end position="27"/>
    </location>
</feature>
<dbReference type="Pfam" id="PF05239">
    <property type="entry name" value="PRC"/>
    <property type="match status" value="1"/>
</dbReference>
<dbReference type="SUPFAM" id="SSF50346">
    <property type="entry name" value="PRC-barrel domain"/>
    <property type="match status" value="1"/>
</dbReference>
<evidence type="ECO:0000256" key="1">
    <source>
        <dbReference type="SAM" id="SignalP"/>
    </source>
</evidence>